<evidence type="ECO:0000313" key="3">
    <source>
        <dbReference type="EMBL" id="CAD7252039.1"/>
    </source>
</evidence>
<feature type="transmembrane region" description="Helical" evidence="2">
    <location>
        <begin position="184"/>
        <end position="204"/>
    </location>
</feature>
<evidence type="ECO:0000313" key="4">
    <source>
        <dbReference type="Proteomes" id="UP000677054"/>
    </source>
</evidence>
<dbReference type="EMBL" id="LR903568">
    <property type="protein sequence ID" value="CAD7252039.1"/>
    <property type="molecule type" value="Genomic_DNA"/>
</dbReference>
<accession>A0A7R9ADT7</accession>
<feature type="compositionally biased region" description="Low complexity" evidence="1">
    <location>
        <begin position="407"/>
        <end position="428"/>
    </location>
</feature>
<proteinExistence type="predicted"/>
<evidence type="ECO:0008006" key="5">
    <source>
        <dbReference type="Google" id="ProtNLM"/>
    </source>
</evidence>
<dbReference type="AlphaFoldDB" id="A0A7R9ADT7"/>
<evidence type="ECO:0000256" key="2">
    <source>
        <dbReference type="SAM" id="Phobius"/>
    </source>
</evidence>
<name>A0A7R9ADT7_9CRUS</name>
<evidence type="ECO:0000256" key="1">
    <source>
        <dbReference type="SAM" id="MobiDB-lite"/>
    </source>
</evidence>
<dbReference type="EMBL" id="CAJPEV010004051">
    <property type="protein sequence ID" value="CAG0901073.1"/>
    <property type="molecule type" value="Genomic_DNA"/>
</dbReference>
<keyword evidence="4" id="KW-1185">Reference proteome</keyword>
<keyword evidence="2" id="KW-0472">Membrane</keyword>
<feature type="region of interest" description="Disordered" evidence="1">
    <location>
        <begin position="404"/>
        <end position="428"/>
    </location>
</feature>
<keyword evidence="2" id="KW-0812">Transmembrane</keyword>
<feature type="transmembrane region" description="Helical" evidence="2">
    <location>
        <begin position="106"/>
        <end position="130"/>
    </location>
</feature>
<feature type="transmembrane region" description="Helical" evidence="2">
    <location>
        <begin position="31"/>
        <end position="52"/>
    </location>
</feature>
<feature type="transmembrane region" description="Helical" evidence="2">
    <location>
        <begin position="64"/>
        <end position="86"/>
    </location>
</feature>
<protein>
    <recommendedName>
        <fullName evidence="5">Gustatory receptor</fullName>
    </recommendedName>
</protein>
<reference evidence="3" key="1">
    <citation type="submission" date="2020-11" db="EMBL/GenBank/DDBJ databases">
        <authorList>
            <person name="Tran Van P."/>
        </authorList>
    </citation>
    <scope>NUCLEOTIDE SEQUENCE</scope>
</reference>
<gene>
    <name evidence="3" type="ORF">DSTB1V02_LOCUS11800</name>
</gene>
<feature type="transmembrane region" description="Helical" evidence="2">
    <location>
        <begin position="285"/>
        <end position="305"/>
    </location>
</feature>
<dbReference type="Proteomes" id="UP000677054">
    <property type="component" value="Unassembled WGS sequence"/>
</dbReference>
<keyword evidence="2" id="KW-1133">Transmembrane helix</keyword>
<feature type="transmembrane region" description="Helical" evidence="2">
    <location>
        <begin position="244"/>
        <end position="265"/>
    </location>
</feature>
<sequence>MKWSSVRGPVSIGAQDGGTARNMKMTLWEKFRPTGLLLLITGTFPYSGIVGASTPTFSVCTFPYLYCTGAFVILAYDSVYHFALLFDPEFIQSHMMQEGFGLFQTVVKSVLTTNLHLLSLFYHIYFLFFGRRVVSLFRVFDERLGSDSSGLPRWAPFSAAIVMMTLLLVRFLATDENFDPEHLYDALISFNGTTFTLLILAFSLELMKTLEAIEPDSHPQLIKRKYLDIWTLAGQIGETLSYPLMVTLFSVFLMIFAELYSMLSLMKSPDFSANPHNYIELAESIIILAQQSLCLLLLTCGSHWIQRKVDRLYKILLEREMLSPAKSSKDGAELKAYTDIIHNPLQKNLSGSAEFDRSSPIPVSPYLLSPHPKQTPSNPPVFQMLNAVVTYMVILLQFDTTIPPPESNSTSAPNSTPSTPSQLLTSFA</sequence>
<feature type="transmembrane region" description="Helical" evidence="2">
    <location>
        <begin position="151"/>
        <end position="172"/>
    </location>
</feature>
<organism evidence="3">
    <name type="scientific">Darwinula stevensoni</name>
    <dbReference type="NCBI Taxonomy" id="69355"/>
    <lineage>
        <taxon>Eukaryota</taxon>
        <taxon>Metazoa</taxon>
        <taxon>Ecdysozoa</taxon>
        <taxon>Arthropoda</taxon>
        <taxon>Crustacea</taxon>
        <taxon>Oligostraca</taxon>
        <taxon>Ostracoda</taxon>
        <taxon>Podocopa</taxon>
        <taxon>Podocopida</taxon>
        <taxon>Darwinulocopina</taxon>
        <taxon>Darwinuloidea</taxon>
        <taxon>Darwinulidae</taxon>
        <taxon>Darwinula</taxon>
    </lineage>
</organism>